<dbReference type="InterPro" id="IPR009003">
    <property type="entry name" value="Peptidase_S1_PA"/>
</dbReference>
<dbReference type="InParanoid" id="K1PQ56"/>
<dbReference type="SUPFAM" id="SSF50494">
    <property type="entry name" value="Trypsin-like serine proteases"/>
    <property type="match status" value="1"/>
</dbReference>
<organism evidence="1">
    <name type="scientific">Magallana gigas</name>
    <name type="common">Pacific oyster</name>
    <name type="synonym">Crassostrea gigas</name>
    <dbReference type="NCBI Taxonomy" id="29159"/>
    <lineage>
        <taxon>Eukaryota</taxon>
        <taxon>Metazoa</taxon>
        <taxon>Spiralia</taxon>
        <taxon>Lophotrochozoa</taxon>
        <taxon>Mollusca</taxon>
        <taxon>Bivalvia</taxon>
        <taxon>Autobranchia</taxon>
        <taxon>Pteriomorphia</taxon>
        <taxon>Ostreida</taxon>
        <taxon>Ostreoidea</taxon>
        <taxon>Ostreidae</taxon>
        <taxon>Magallana</taxon>
    </lineage>
</organism>
<sequence length="552" mass="62103">MFKRRKDLSFAILMTLIFGNKLTEDNWKSSKLYEVAKRIGYDTNEKKFKMSLDTLSKSLLEKDENSYSISNNPLSHFTTFEALKCQIEDFPRLRYHGKLLRGLGDRFVSLQAEEPRLNSVNFVHWDKLSMDIANSELTGMGSCVMVVLNCGIPFTLLDENFQDIDVPKSNVQIVISNGEREDLLELLTSAFEVPMNEYITLLQSNLCIESMSSAKRIRSLKTESDALLMRLRLSSKLPKEPVTASSSMTVPNEVLKELDKNADHIYGYGFRPEEFYILVNDRLSPGKKKSLEGKIRKSIQNANFSWKVKFVNSNGVHYTKHFGSGSPIVPDEKNPDKYGTLGGFAHVNRKDVVGLTNFHVVDKGIEAYVKDGDNLIKLGKCEFVLVPGLTSLADFALIEVNNGLTERCRKPLVDDEDQPKNATIYLGKPSLIVPAIVHKKGASTGITQGTVVEMMTYREVLGKRETHSAFLVEDLEQPFSVPGDSGSLVFQNSFSASQESIEVVAILNGRYTEQGETAESKFVLCSDMKYIYDELKSKGKHLQFFKKEEESP</sequence>
<gene>
    <name evidence="1" type="ORF">CGI_10025853</name>
</gene>
<proteinExistence type="predicted"/>
<name>K1PQ56_MAGGI</name>
<dbReference type="AlphaFoldDB" id="K1PQ56"/>
<evidence type="ECO:0000313" key="1">
    <source>
        <dbReference type="EMBL" id="EKC26392.1"/>
    </source>
</evidence>
<accession>K1PQ56</accession>
<protein>
    <submittedName>
        <fullName evidence="1">Uncharacterized protein</fullName>
    </submittedName>
</protein>
<dbReference type="EMBL" id="JH817066">
    <property type="protein sequence ID" value="EKC26392.1"/>
    <property type="molecule type" value="Genomic_DNA"/>
</dbReference>
<dbReference type="HOGENOM" id="CLU_493688_0_0_1"/>
<reference evidence="1" key="1">
    <citation type="journal article" date="2012" name="Nature">
        <title>The oyster genome reveals stress adaptation and complexity of shell formation.</title>
        <authorList>
            <person name="Zhang G."/>
            <person name="Fang X."/>
            <person name="Guo X."/>
            <person name="Li L."/>
            <person name="Luo R."/>
            <person name="Xu F."/>
            <person name="Yang P."/>
            <person name="Zhang L."/>
            <person name="Wang X."/>
            <person name="Qi H."/>
            <person name="Xiong Z."/>
            <person name="Que H."/>
            <person name="Xie Y."/>
            <person name="Holland P.W."/>
            <person name="Paps J."/>
            <person name="Zhu Y."/>
            <person name="Wu F."/>
            <person name="Chen Y."/>
            <person name="Wang J."/>
            <person name="Peng C."/>
            <person name="Meng J."/>
            <person name="Yang L."/>
            <person name="Liu J."/>
            <person name="Wen B."/>
            <person name="Zhang N."/>
            <person name="Huang Z."/>
            <person name="Zhu Q."/>
            <person name="Feng Y."/>
            <person name="Mount A."/>
            <person name="Hedgecock D."/>
            <person name="Xu Z."/>
            <person name="Liu Y."/>
            <person name="Domazet-Loso T."/>
            <person name="Du Y."/>
            <person name="Sun X."/>
            <person name="Zhang S."/>
            <person name="Liu B."/>
            <person name="Cheng P."/>
            <person name="Jiang X."/>
            <person name="Li J."/>
            <person name="Fan D."/>
            <person name="Wang W."/>
            <person name="Fu W."/>
            <person name="Wang T."/>
            <person name="Wang B."/>
            <person name="Zhang J."/>
            <person name="Peng Z."/>
            <person name="Li Y."/>
            <person name="Li N."/>
            <person name="Wang J."/>
            <person name="Chen M."/>
            <person name="He Y."/>
            <person name="Tan F."/>
            <person name="Song X."/>
            <person name="Zheng Q."/>
            <person name="Huang R."/>
            <person name="Yang H."/>
            <person name="Du X."/>
            <person name="Chen L."/>
            <person name="Yang M."/>
            <person name="Gaffney P.M."/>
            <person name="Wang S."/>
            <person name="Luo L."/>
            <person name="She Z."/>
            <person name="Ming Y."/>
            <person name="Huang W."/>
            <person name="Zhang S."/>
            <person name="Huang B."/>
            <person name="Zhang Y."/>
            <person name="Qu T."/>
            <person name="Ni P."/>
            <person name="Miao G."/>
            <person name="Wang J."/>
            <person name="Wang Q."/>
            <person name="Steinberg C.E."/>
            <person name="Wang H."/>
            <person name="Li N."/>
            <person name="Qian L."/>
            <person name="Zhang G."/>
            <person name="Li Y."/>
            <person name="Yang H."/>
            <person name="Liu X."/>
            <person name="Wang J."/>
            <person name="Yin Y."/>
            <person name="Wang J."/>
        </authorList>
    </citation>
    <scope>NUCLEOTIDE SEQUENCE [LARGE SCALE GENOMIC DNA]</scope>
    <source>
        <strain evidence="1">05x7-T-G4-1.051#20</strain>
    </source>
</reference>